<dbReference type="SUPFAM" id="SSF50494">
    <property type="entry name" value="Trypsin-like serine proteases"/>
    <property type="match status" value="1"/>
</dbReference>
<dbReference type="GO" id="GO:0006508">
    <property type="term" value="P:proteolysis"/>
    <property type="evidence" value="ECO:0007669"/>
    <property type="project" value="UniProtKB-KW"/>
</dbReference>
<name>A0A834Y3S8_APHGI</name>
<reference evidence="6 7" key="1">
    <citation type="submission" date="2020-08" db="EMBL/GenBank/DDBJ databases">
        <title>Aphidius gifuensis genome sequencing and assembly.</title>
        <authorList>
            <person name="Du Z."/>
        </authorList>
    </citation>
    <scope>NUCLEOTIDE SEQUENCE [LARGE SCALE GENOMIC DNA]</scope>
    <source>
        <strain evidence="6">YNYX2018</strain>
        <tissue evidence="6">Adults</tissue>
    </source>
</reference>
<keyword evidence="2" id="KW-0378">Hydrolase</keyword>
<keyword evidence="3" id="KW-0720">Serine protease</keyword>
<dbReference type="PANTHER" id="PTHR24276:SF98">
    <property type="entry name" value="FI18310P1-RELATED"/>
    <property type="match status" value="1"/>
</dbReference>
<gene>
    <name evidence="6" type="ORF">HCN44_001864</name>
</gene>
<feature type="domain" description="Peptidase S1" evidence="5">
    <location>
        <begin position="25"/>
        <end position="248"/>
    </location>
</feature>
<keyword evidence="1" id="KW-0645">Protease</keyword>
<sequence length="250" mass="27887">MESMEFILMENTKGYLTRICGKERSIGGFDITETPFPHQASLRTFGHHICSGTIIDSKHILTSAKCLLGILGDIVDDLTVVTGTNNLVGGQGNQHYVDKIFIHENYDGQFRGPNGNNNIAIVRLTDDITFNNHQNYISLPNNKLLPNTIAKISGWNFFNYPVVVGNMVQQTIQIETVENNNCHKNNGLSCAIYKDKINGCIENDYGSALVSDGILIGFTIKELPCDIKYPIAFVDVFPYVDWIKNKINNP</sequence>
<dbReference type="PROSITE" id="PS50240">
    <property type="entry name" value="TRYPSIN_DOM"/>
    <property type="match status" value="1"/>
</dbReference>
<dbReference type="AlphaFoldDB" id="A0A834Y3S8"/>
<dbReference type="FunFam" id="2.40.10.10:FF:000068">
    <property type="entry name" value="transmembrane protease serine 2"/>
    <property type="match status" value="1"/>
</dbReference>
<dbReference type="Pfam" id="PF00089">
    <property type="entry name" value="Trypsin"/>
    <property type="match status" value="1"/>
</dbReference>
<dbReference type="Proteomes" id="UP000639338">
    <property type="component" value="Unassembled WGS sequence"/>
</dbReference>
<evidence type="ECO:0000313" key="6">
    <source>
        <dbReference type="EMBL" id="KAF7996232.1"/>
    </source>
</evidence>
<dbReference type="EMBL" id="JACMRX010000001">
    <property type="protein sequence ID" value="KAF7996232.1"/>
    <property type="molecule type" value="Genomic_DNA"/>
</dbReference>
<organism evidence="6 7">
    <name type="scientific">Aphidius gifuensis</name>
    <name type="common">Parasitoid wasp</name>
    <dbReference type="NCBI Taxonomy" id="684658"/>
    <lineage>
        <taxon>Eukaryota</taxon>
        <taxon>Metazoa</taxon>
        <taxon>Ecdysozoa</taxon>
        <taxon>Arthropoda</taxon>
        <taxon>Hexapoda</taxon>
        <taxon>Insecta</taxon>
        <taxon>Pterygota</taxon>
        <taxon>Neoptera</taxon>
        <taxon>Endopterygota</taxon>
        <taxon>Hymenoptera</taxon>
        <taxon>Apocrita</taxon>
        <taxon>Ichneumonoidea</taxon>
        <taxon>Braconidae</taxon>
        <taxon>Aphidiinae</taxon>
        <taxon>Aphidius</taxon>
    </lineage>
</organism>
<accession>A0A834Y3S8</accession>
<dbReference type="SMART" id="SM00020">
    <property type="entry name" value="Tryp_SPc"/>
    <property type="match status" value="1"/>
</dbReference>
<evidence type="ECO:0000313" key="7">
    <source>
        <dbReference type="Proteomes" id="UP000639338"/>
    </source>
</evidence>
<dbReference type="InterPro" id="IPR009003">
    <property type="entry name" value="Peptidase_S1_PA"/>
</dbReference>
<dbReference type="InterPro" id="IPR043504">
    <property type="entry name" value="Peptidase_S1_PA_chymotrypsin"/>
</dbReference>
<dbReference type="InterPro" id="IPR050430">
    <property type="entry name" value="Peptidase_S1"/>
</dbReference>
<dbReference type="OrthoDB" id="7726766at2759"/>
<proteinExistence type="predicted"/>
<evidence type="ECO:0000256" key="1">
    <source>
        <dbReference type="ARBA" id="ARBA00022670"/>
    </source>
</evidence>
<evidence type="ECO:0000259" key="5">
    <source>
        <dbReference type="PROSITE" id="PS50240"/>
    </source>
</evidence>
<evidence type="ECO:0000256" key="4">
    <source>
        <dbReference type="ARBA" id="ARBA00023157"/>
    </source>
</evidence>
<comment type="caution">
    <text evidence="6">The sequence shown here is derived from an EMBL/GenBank/DDBJ whole genome shotgun (WGS) entry which is preliminary data.</text>
</comment>
<dbReference type="Gene3D" id="2.40.10.10">
    <property type="entry name" value="Trypsin-like serine proteases"/>
    <property type="match status" value="1"/>
</dbReference>
<keyword evidence="4" id="KW-1015">Disulfide bond</keyword>
<dbReference type="PANTHER" id="PTHR24276">
    <property type="entry name" value="POLYSERASE-RELATED"/>
    <property type="match status" value="1"/>
</dbReference>
<dbReference type="InterPro" id="IPR001254">
    <property type="entry name" value="Trypsin_dom"/>
</dbReference>
<dbReference type="GO" id="GO:0004252">
    <property type="term" value="F:serine-type endopeptidase activity"/>
    <property type="evidence" value="ECO:0007669"/>
    <property type="project" value="InterPro"/>
</dbReference>
<evidence type="ECO:0000256" key="3">
    <source>
        <dbReference type="ARBA" id="ARBA00022825"/>
    </source>
</evidence>
<evidence type="ECO:0000256" key="2">
    <source>
        <dbReference type="ARBA" id="ARBA00022801"/>
    </source>
</evidence>
<keyword evidence="7" id="KW-1185">Reference proteome</keyword>
<protein>
    <recommendedName>
        <fullName evidence="5">Peptidase S1 domain-containing protein</fullName>
    </recommendedName>
</protein>